<evidence type="ECO:0000313" key="3">
    <source>
        <dbReference type="Proteomes" id="UP001341840"/>
    </source>
</evidence>
<organism evidence="2 3">
    <name type="scientific">Stylosanthes scabra</name>
    <dbReference type="NCBI Taxonomy" id="79078"/>
    <lineage>
        <taxon>Eukaryota</taxon>
        <taxon>Viridiplantae</taxon>
        <taxon>Streptophyta</taxon>
        <taxon>Embryophyta</taxon>
        <taxon>Tracheophyta</taxon>
        <taxon>Spermatophyta</taxon>
        <taxon>Magnoliopsida</taxon>
        <taxon>eudicotyledons</taxon>
        <taxon>Gunneridae</taxon>
        <taxon>Pentapetalae</taxon>
        <taxon>rosids</taxon>
        <taxon>fabids</taxon>
        <taxon>Fabales</taxon>
        <taxon>Fabaceae</taxon>
        <taxon>Papilionoideae</taxon>
        <taxon>50 kb inversion clade</taxon>
        <taxon>dalbergioids sensu lato</taxon>
        <taxon>Dalbergieae</taxon>
        <taxon>Pterocarpus clade</taxon>
        <taxon>Stylosanthes</taxon>
    </lineage>
</organism>
<evidence type="ECO:0000256" key="1">
    <source>
        <dbReference type="SAM" id="MobiDB-lite"/>
    </source>
</evidence>
<accession>A0ABU6Y168</accession>
<dbReference type="EMBL" id="JASCZI010241658">
    <property type="protein sequence ID" value="MED6203641.1"/>
    <property type="molecule type" value="Genomic_DNA"/>
</dbReference>
<dbReference type="Proteomes" id="UP001341840">
    <property type="component" value="Unassembled WGS sequence"/>
</dbReference>
<name>A0ABU6Y168_9FABA</name>
<gene>
    <name evidence="2" type="ORF">PIB30_001339</name>
</gene>
<comment type="caution">
    <text evidence="2">The sequence shown here is derived from an EMBL/GenBank/DDBJ whole genome shotgun (WGS) entry which is preliminary data.</text>
</comment>
<feature type="compositionally biased region" description="Basic and acidic residues" evidence="1">
    <location>
        <begin position="25"/>
        <end position="71"/>
    </location>
</feature>
<reference evidence="2 3" key="1">
    <citation type="journal article" date="2023" name="Plants (Basel)">
        <title>Bridging the Gap: Combining Genomics and Transcriptomics Approaches to Understand Stylosanthes scabra, an Orphan Legume from the Brazilian Caatinga.</title>
        <authorList>
            <person name="Ferreira-Neto J.R.C."/>
            <person name="da Silva M.D."/>
            <person name="Binneck E."/>
            <person name="de Melo N.F."/>
            <person name="da Silva R.H."/>
            <person name="de Melo A.L.T.M."/>
            <person name="Pandolfi V."/>
            <person name="Bustamante F.O."/>
            <person name="Brasileiro-Vidal A.C."/>
            <person name="Benko-Iseppon A.M."/>
        </authorList>
    </citation>
    <scope>NUCLEOTIDE SEQUENCE [LARGE SCALE GENOMIC DNA]</scope>
    <source>
        <tissue evidence="2">Leaves</tissue>
    </source>
</reference>
<sequence>MLTASIISKTDCRDLLEFVEKGLKKGKFHEYTGRSGDRRDDRRTRQRENIPEKSTEGKNDHKDGVDRREIKMISGGLPGEGNPRPGKQPKGTNSHALP</sequence>
<feature type="region of interest" description="Disordered" evidence="1">
    <location>
        <begin position="25"/>
        <end position="98"/>
    </location>
</feature>
<evidence type="ECO:0000313" key="2">
    <source>
        <dbReference type="EMBL" id="MED6203641.1"/>
    </source>
</evidence>
<keyword evidence="3" id="KW-1185">Reference proteome</keyword>
<protein>
    <submittedName>
        <fullName evidence="2">Uncharacterized protein</fullName>
    </submittedName>
</protein>
<proteinExistence type="predicted"/>